<comment type="caution">
    <text evidence="1">The sequence shown here is derived from an EMBL/GenBank/DDBJ whole genome shotgun (WGS) entry which is preliminary data.</text>
</comment>
<keyword evidence="2" id="KW-1185">Reference proteome</keyword>
<dbReference type="EMBL" id="BSRI01000002">
    <property type="protein sequence ID" value="GLV57541.1"/>
    <property type="molecule type" value="Genomic_DNA"/>
</dbReference>
<evidence type="ECO:0000313" key="2">
    <source>
        <dbReference type="Proteomes" id="UP001344906"/>
    </source>
</evidence>
<reference evidence="1 2" key="1">
    <citation type="submission" date="2023-02" db="EMBL/GenBank/DDBJ databases">
        <title>Dictyobacter halimunensis sp. nov., a new member of the class Ktedonobacteria from forest soil in a geothermal area.</title>
        <authorList>
            <person name="Rachmania M.K."/>
            <person name="Ningsih F."/>
            <person name="Sakai Y."/>
            <person name="Yabe S."/>
            <person name="Yokota A."/>
            <person name="Sjamsuridzal W."/>
        </authorList>
    </citation>
    <scope>NUCLEOTIDE SEQUENCE [LARGE SCALE GENOMIC DNA]</scope>
    <source>
        <strain evidence="1 2">S3.2.2.5</strain>
    </source>
</reference>
<dbReference type="RefSeq" id="WP_338253506.1">
    <property type="nucleotide sequence ID" value="NZ_BSRI01000002.1"/>
</dbReference>
<accession>A0ABQ6FVC2</accession>
<protein>
    <submittedName>
        <fullName evidence="1">Uncharacterized protein</fullName>
    </submittedName>
</protein>
<dbReference type="Proteomes" id="UP001344906">
    <property type="component" value="Unassembled WGS sequence"/>
</dbReference>
<sequence>MKKKHIQQSPQPNEWLFTCPIQISAATIIATLGMIHSGITEVNACNWQNEGDMATAFVREYGYNEPILSSYPSGSKVNWNGLEDWMFIRTSQNNPNPASPTSNFVGEVLIIRRCQPEQEHIMGFVASMVAANVEWLSKKLHHPDPVLAVRPLALVLEGWETPMLEWKGWGKREAWIVNEWPNNKAIKAE</sequence>
<organism evidence="1 2">
    <name type="scientific">Dictyobacter halimunensis</name>
    <dbReference type="NCBI Taxonomy" id="3026934"/>
    <lineage>
        <taxon>Bacteria</taxon>
        <taxon>Bacillati</taxon>
        <taxon>Chloroflexota</taxon>
        <taxon>Ktedonobacteria</taxon>
        <taxon>Ktedonobacterales</taxon>
        <taxon>Dictyobacteraceae</taxon>
        <taxon>Dictyobacter</taxon>
    </lineage>
</organism>
<gene>
    <name evidence="1" type="ORF">KDH_43770</name>
</gene>
<evidence type="ECO:0000313" key="1">
    <source>
        <dbReference type="EMBL" id="GLV57541.1"/>
    </source>
</evidence>
<name>A0ABQ6FVC2_9CHLR</name>
<proteinExistence type="predicted"/>